<dbReference type="KEGG" id="tasa:A1Q1_05767"/>
<dbReference type="InterPro" id="IPR036409">
    <property type="entry name" value="Aldolase_II/adducin_N_sf"/>
</dbReference>
<comment type="caution">
    <text evidence="3">The sequence shown here is derived from an EMBL/GenBank/DDBJ whole genome shotgun (WGS) entry which is preliminary data.</text>
</comment>
<feature type="domain" description="Class II aldolase/adducin N-terminal" evidence="2">
    <location>
        <begin position="44"/>
        <end position="223"/>
    </location>
</feature>
<dbReference type="InterPro" id="IPR051017">
    <property type="entry name" value="Aldolase-II_Adducin_sf"/>
</dbReference>
<protein>
    <submittedName>
        <fullName evidence="3">Class II aldolase/adducin domain-containing protein</fullName>
    </submittedName>
</protein>
<dbReference type="AlphaFoldDB" id="J5Q5S9"/>
<dbReference type="Gene3D" id="3.40.225.10">
    <property type="entry name" value="Class II aldolase/adducin N-terminal domain"/>
    <property type="match status" value="1"/>
</dbReference>
<dbReference type="HOGENOM" id="CLU_006033_1_2_1"/>
<evidence type="ECO:0000313" key="3">
    <source>
        <dbReference type="EMBL" id="EJT45618.1"/>
    </source>
</evidence>
<evidence type="ECO:0000259" key="2">
    <source>
        <dbReference type="SMART" id="SM01007"/>
    </source>
</evidence>
<reference evidence="3 4" key="1">
    <citation type="journal article" date="2012" name="Eukaryot. Cell">
        <title>Draft genome sequence of CBS 2479, the standard type strain of Trichosporon asahii.</title>
        <authorList>
            <person name="Yang R.Y."/>
            <person name="Li H.T."/>
            <person name="Zhu H."/>
            <person name="Zhou G.P."/>
            <person name="Wang M."/>
            <person name="Wang L."/>
        </authorList>
    </citation>
    <scope>NUCLEOTIDE SEQUENCE [LARGE SCALE GENOMIC DNA]</scope>
    <source>
        <strain evidence="4">ATCC 90039 / CBS 2479 / JCM 2466 / KCTC 7840 / NCYC 2677 / UAMH 7654</strain>
    </source>
</reference>
<dbReference type="GeneID" id="25989279"/>
<dbReference type="GO" id="GO:0051015">
    <property type="term" value="F:actin filament binding"/>
    <property type="evidence" value="ECO:0007669"/>
    <property type="project" value="TreeGrafter"/>
</dbReference>
<evidence type="ECO:0000313" key="4">
    <source>
        <dbReference type="Proteomes" id="UP000002748"/>
    </source>
</evidence>
<dbReference type="RefSeq" id="XP_014176451.1">
    <property type="nucleotide sequence ID" value="XM_014320976.1"/>
</dbReference>
<evidence type="ECO:0000256" key="1">
    <source>
        <dbReference type="SAM" id="MobiDB-lite"/>
    </source>
</evidence>
<organism evidence="3 4">
    <name type="scientific">Trichosporon asahii var. asahii (strain ATCC 90039 / CBS 2479 / JCM 2466 / KCTC 7840 / NBRC 103889/ NCYC 2677 / UAMH 7654)</name>
    <name type="common">Yeast</name>
    <dbReference type="NCBI Taxonomy" id="1186058"/>
    <lineage>
        <taxon>Eukaryota</taxon>
        <taxon>Fungi</taxon>
        <taxon>Dikarya</taxon>
        <taxon>Basidiomycota</taxon>
        <taxon>Agaricomycotina</taxon>
        <taxon>Tremellomycetes</taxon>
        <taxon>Trichosporonales</taxon>
        <taxon>Trichosporonaceae</taxon>
        <taxon>Trichosporon</taxon>
    </lineage>
</organism>
<dbReference type="PANTHER" id="PTHR10672">
    <property type="entry name" value="ADDUCIN"/>
    <property type="match status" value="1"/>
</dbReference>
<dbReference type="SMART" id="SM01007">
    <property type="entry name" value="Aldolase_II"/>
    <property type="match status" value="1"/>
</dbReference>
<feature type="region of interest" description="Disordered" evidence="1">
    <location>
        <begin position="1"/>
        <end position="32"/>
    </location>
</feature>
<name>J5Q5S9_TRIAS</name>
<dbReference type="PANTHER" id="PTHR10672:SF39">
    <property type="entry name" value="CLASS II ALDOLASE_ADDUCIN N-TERMINAL DOMAIN-CONTAINING PROTEIN"/>
    <property type="match status" value="1"/>
</dbReference>
<dbReference type="Proteomes" id="UP000002748">
    <property type="component" value="Unassembled WGS sequence"/>
</dbReference>
<dbReference type="SUPFAM" id="SSF53639">
    <property type="entry name" value="AraD/HMP-PK domain-like"/>
    <property type="match status" value="1"/>
</dbReference>
<dbReference type="Pfam" id="PF00596">
    <property type="entry name" value="Aldolase_II"/>
    <property type="match status" value="1"/>
</dbReference>
<sequence length="282" mass="31074">MASLVLDASVPDADPASRPKVGKFRKPVPPTFDDPVERRQYFKGRLALAARIMDGEGWGVGCSVGLSCRDPNQADLVWVIPRGKPLRAMGSMDLIGVRLDGSIAHPVEGREQWTSLHLVIYAVRPDMGGIATGHTPHARVFSSRLERPKMCWQDSCTFYKRIHPLPFELALDPVSNAGKIAETLGTNGKGLILQHRGLLLCSATIEGALGYYIRLENLLGGQLLVESACKGLGQDKDKEMIEIGEEEIQFTFDNVGSEHHAWMLAMPYYSRYDRKTGGAMKV</sequence>
<dbReference type="VEuPathDB" id="FungiDB:A1Q1_05767"/>
<dbReference type="EMBL" id="ALBS01000322">
    <property type="protein sequence ID" value="EJT45618.1"/>
    <property type="molecule type" value="Genomic_DNA"/>
</dbReference>
<dbReference type="OrthoDB" id="3238794at2759"/>
<gene>
    <name evidence="3" type="ORF">A1Q1_05767</name>
</gene>
<accession>J5Q5S9</accession>
<dbReference type="InterPro" id="IPR001303">
    <property type="entry name" value="Aldolase_II/adducin_N"/>
</dbReference>
<dbReference type="GO" id="GO:0005856">
    <property type="term" value="C:cytoskeleton"/>
    <property type="evidence" value="ECO:0007669"/>
    <property type="project" value="TreeGrafter"/>
</dbReference>
<proteinExistence type="predicted"/>